<proteinExistence type="predicted"/>
<gene>
    <name evidence="1" type="ORF">F2P81_021598</name>
</gene>
<dbReference type="Proteomes" id="UP000438429">
    <property type="component" value="Unassembled WGS sequence"/>
</dbReference>
<protein>
    <submittedName>
        <fullName evidence="1">Uncharacterized protein</fullName>
    </submittedName>
</protein>
<reference evidence="1 2" key="1">
    <citation type="submission" date="2019-06" db="EMBL/GenBank/DDBJ databases">
        <title>Draft genomes of female and male turbot (Scophthalmus maximus).</title>
        <authorList>
            <person name="Xu H."/>
            <person name="Xu X.-W."/>
            <person name="Shao C."/>
            <person name="Chen S."/>
        </authorList>
    </citation>
    <scope>NUCLEOTIDE SEQUENCE [LARGE SCALE GENOMIC DNA]</scope>
    <source>
        <strain evidence="1">Ysfricsl-2016a</strain>
        <tissue evidence="1">Blood</tissue>
    </source>
</reference>
<dbReference type="PANTHER" id="PTHR35842">
    <property type="entry name" value="SI:CH211-67E16.11"/>
    <property type="match status" value="1"/>
</dbReference>
<dbReference type="EMBL" id="VEVO01000019">
    <property type="protein sequence ID" value="KAF0026861.1"/>
    <property type="molecule type" value="Genomic_DNA"/>
</dbReference>
<accession>A0A6A4S6U5</accession>
<sequence length="282" mass="31559">MASASLPVSSCELNKNTRRCHQQPLATHLSCRLYQTCDHAVLISGGWQQQMTFQRHVQNLQRFYRMLRNNGLHKDHIKTFFAGSGQLPGTTVLLSETKNTRWIRRICLRKNCQYSSVIQSRKYFKADLKERYSVNELLADLAGCRATRVLLFVDQSYSGVLSKRLRGSQKHLNVVLIQRQTHSQQNQRSGPGSEDGGWSSISPAICLLDHLGKGAGVSRLLEPWAGLLNVTLAGAPCNATPPLTDGEMRREYQGCQNLPTALELVPFPPVSPHPPHCLLVHV</sequence>
<dbReference type="AlphaFoldDB" id="A0A6A4S6U5"/>
<evidence type="ECO:0000313" key="1">
    <source>
        <dbReference type="EMBL" id="KAF0026861.1"/>
    </source>
</evidence>
<comment type="caution">
    <text evidence="1">The sequence shown here is derived from an EMBL/GenBank/DDBJ whole genome shotgun (WGS) entry which is preliminary data.</text>
</comment>
<name>A0A6A4S6U5_SCOMX</name>
<evidence type="ECO:0000313" key="2">
    <source>
        <dbReference type="Proteomes" id="UP000438429"/>
    </source>
</evidence>
<organism evidence="1 2">
    <name type="scientific">Scophthalmus maximus</name>
    <name type="common">Turbot</name>
    <name type="synonym">Psetta maxima</name>
    <dbReference type="NCBI Taxonomy" id="52904"/>
    <lineage>
        <taxon>Eukaryota</taxon>
        <taxon>Metazoa</taxon>
        <taxon>Chordata</taxon>
        <taxon>Craniata</taxon>
        <taxon>Vertebrata</taxon>
        <taxon>Euteleostomi</taxon>
        <taxon>Actinopterygii</taxon>
        <taxon>Neopterygii</taxon>
        <taxon>Teleostei</taxon>
        <taxon>Neoteleostei</taxon>
        <taxon>Acanthomorphata</taxon>
        <taxon>Carangaria</taxon>
        <taxon>Pleuronectiformes</taxon>
        <taxon>Pleuronectoidei</taxon>
        <taxon>Scophthalmidae</taxon>
        <taxon>Scophthalmus</taxon>
    </lineage>
</organism>
<dbReference type="PANTHER" id="PTHR35842:SF1">
    <property type="entry name" value="SI:CH211-67E16.11"/>
    <property type="match status" value="1"/>
</dbReference>